<evidence type="ECO:0000256" key="4">
    <source>
        <dbReference type="PIRNR" id="PIRNR005700"/>
    </source>
</evidence>
<dbReference type="Pfam" id="PF03051">
    <property type="entry name" value="Peptidase_C1_2"/>
    <property type="match status" value="1"/>
</dbReference>
<reference evidence="6" key="2">
    <citation type="journal article" date="2021" name="PeerJ">
        <title>Extensive microbial diversity within the chicken gut microbiome revealed by metagenomics and culture.</title>
        <authorList>
            <person name="Gilroy R."/>
            <person name="Ravi A."/>
            <person name="Getino M."/>
            <person name="Pursley I."/>
            <person name="Horton D.L."/>
            <person name="Alikhan N.F."/>
            <person name="Baker D."/>
            <person name="Gharbi K."/>
            <person name="Hall N."/>
            <person name="Watson M."/>
            <person name="Adriaenssens E.M."/>
            <person name="Foster-Nyarko E."/>
            <person name="Jarju S."/>
            <person name="Secka A."/>
            <person name="Antonio M."/>
            <person name="Oren A."/>
            <person name="Chaudhuri R.R."/>
            <person name="La Ragione R."/>
            <person name="Hildebrand F."/>
            <person name="Pallen M.J."/>
        </authorList>
    </citation>
    <scope>NUCLEOTIDE SEQUENCE</scope>
    <source>
        <strain evidence="6">ChiSxjej2B14-8506</strain>
    </source>
</reference>
<accession>A0A9D1LRX3</accession>
<dbReference type="Proteomes" id="UP000824123">
    <property type="component" value="Unassembled WGS sequence"/>
</dbReference>
<dbReference type="PROSITE" id="PS00139">
    <property type="entry name" value="THIOL_PROTEASE_CYS"/>
    <property type="match status" value="1"/>
</dbReference>
<dbReference type="PANTHER" id="PTHR10363:SF2">
    <property type="entry name" value="BLEOMYCIN HYDROLASE"/>
    <property type="match status" value="1"/>
</dbReference>
<dbReference type="PIRSF" id="PIRSF005700">
    <property type="entry name" value="PepC"/>
    <property type="match status" value="1"/>
</dbReference>
<keyword evidence="4" id="KW-0031">Aminopeptidase</keyword>
<evidence type="ECO:0000256" key="5">
    <source>
        <dbReference type="PIRSR" id="PIRSR005700-1"/>
    </source>
</evidence>
<dbReference type="AlphaFoldDB" id="A0A9D1LRX3"/>
<dbReference type="GO" id="GO:0006508">
    <property type="term" value="P:proteolysis"/>
    <property type="evidence" value="ECO:0007669"/>
    <property type="project" value="UniProtKB-KW"/>
</dbReference>
<dbReference type="GO" id="GO:0070005">
    <property type="term" value="F:cysteine-type aminopeptidase activity"/>
    <property type="evidence" value="ECO:0007669"/>
    <property type="project" value="InterPro"/>
</dbReference>
<name>A0A9D1LRX3_9FIRM</name>
<dbReference type="GO" id="GO:0043418">
    <property type="term" value="P:homocysteine catabolic process"/>
    <property type="evidence" value="ECO:0007669"/>
    <property type="project" value="TreeGrafter"/>
</dbReference>
<dbReference type="Gene3D" id="3.90.70.10">
    <property type="entry name" value="Cysteine proteinases"/>
    <property type="match status" value="1"/>
</dbReference>
<dbReference type="CDD" id="cd00585">
    <property type="entry name" value="Peptidase_C1B"/>
    <property type="match status" value="1"/>
</dbReference>
<evidence type="ECO:0000313" key="7">
    <source>
        <dbReference type="Proteomes" id="UP000824123"/>
    </source>
</evidence>
<dbReference type="SUPFAM" id="SSF54001">
    <property type="entry name" value="Cysteine proteinases"/>
    <property type="match status" value="1"/>
</dbReference>
<keyword evidence="3 4" id="KW-0788">Thiol protease</keyword>
<feature type="active site" evidence="5">
    <location>
        <position position="361"/>
    </location>
</feature>
<evidence type="ECO:0000256" key="1">
    <source>
        <dbReference type="ARBA" id="ARBA00022670"/>
    </source>
</evidence>
<evidence type="ECO:0000256" key="2">
    <source>
        <dbReference type="ARBA" id="ARBA00022801"/>
    </source>
</evidence>
<feature type="active site" evidence="5">
    <location>
        <position position="383"/>
    </location>
</feature>
<comment type="similarity">
    <text evidence="4">Belongs to the peptidase C1 family.</text>
</comment>
<organism evidence="6 7">
    <name type="scientific">Candidatus Fimadaptatus faecigallinarum</name>
    <dbReference type="NCBI Taxonomy" id="2840814"/>
    <lineage>
        <taxon>Bacteria</taxon>
        <taxon>Bacillati</taxon>
        <taxon>Bacillota</taxon>
        <taxon>Clostridia</taxon>
        <taxon>Eubacteriales</taxon>
        <taxon>Candidatus Fimadaptatus</taxon>
    </lineage>
</organism>
<dbReference type="InterPro" id="IPR004134">
    <property type="entry name" value="Peptidase_C1B"/>
</dbReference>
<sequence>MITNEMLSRFSADFNADKCHRIAMNAVTQNGVTKSAVSQAALREDVHQFSINLKQGEITNQKSSGRCWMFAALNTMRFAIIKKLNLETYELSQNYPLFWDKLEKSNYFLENILATLDEPTGGRLIAWLLSAPLGDGGQWDMFCALVDKYGVVPKDAMPETECSSNTREMDKFLTLKLREYACKLRAMHAEGKSAQELAGEKEAMLSTIYRMLCICLGEPPKTVTLEVRDKDDKFIRDAGITPQEFFKKYVGWDLNKYVSLINAPTADKPYGRTFTVRFLGSVHEGRPVKYLNLPIESLKRAAIAQLKDGQPVWFGSDVGQWLVRQGGLMDMNVLELEQLFDTDFPMDKAQRLDYGESLMTHAMVLMGVNLDEDGKPTRWRVENSWGKDAGKDGYYIMSDKWFDEFTYQVVVDEKYLTDEERAQFKQEPIVLEPWDPMGSLAL</sequence>
<dbReference type="EMBL" id="DVNK01000039">
    <property type="protein sequence ID" value="HIU46914.1"/>
    <property type="molecule type" value="Genomic_DNA"/>
</dbReference>
<protein>
    <recommendedName>
        <fullName evidence="4">Aminopeptidase</fullName>
    </recommendedName>
</protein>
<evidence type="ECO:0000256" key="3">
    <source>
        <dbReference type="ARBA" id="ARBA00022807"/>
    </source>
</evidence>
<keyword evidence="1 4" id="KW-0645">Protease</keyword>
<dbReference type="GO" id="GO:0009636">
    <property type="term" value="P:response to toxic substance"/>
    <property type="evidence" value="ECO:0007669"/>
    <property type="project" value="TreeGrafter"/>
</dbReference>
<reference evidence="6" key="1">
    <citation type="submission" date="2020-10" db="EMBL/GenBank/DDBJ databases">
        <authorList>
            <person name="Gilroy R."/>
        </authorList>
    </citation>
    <scope>NUCLEOTIDE SEQUENCE</scope>
    <source>
        <strain evidence="6">ChiSxjej2B14-8506</strain>
    </source>
</reference>
<dbReference type="GO" id="GO:0005737">
    <property type="term" value="C:cytoplasm"/>
    <property type="evidence" value="ECO:0007669"/>
    <property type="project" value="TreeGrafter"/>
</dbReference>
<dbReference type="PANTHER" id="PTHR10363">
    <property type="entry name" value="BLEOMYCIN HYDROLASE"/>
    <property type="match status" value="1"/>
</dbReference>
<comment type="caution">
    <text evidence="6">The sequence shown here is derived from an EMBL/GenBank/DDBJ whole genome shotgun (WGS) entry which is preliminary data.</text>
</comment>
<keyword evidence="2 4" id="KW-0378">Hydrolase</keyword>
<dbReference type="PROSITE" id="PS00639">
    <property type="entry name" value="THIOL_PROTEASE_HIS"/>
    <property type="match status" value="1"/>
</dbReference>
<dbReference type="InterPro" id="IPR038765">
    <property type="entry name" value="Papain-like_cys_pep_sf"/>
</dbReference>
<proteinExistence type="inferred from homology"/>
<dbReference type="InterPro" id="IPR025660">
    <property type="entry name" value="Pept_his_AS"/>
</dbReference>
<gene>
    <name evidence="6" type="ORF">IAC59_06615</name>
</gene>
<dbReference type="InterPro" id="IPR000169">
    <property type="entry name" value="Pept_cys_AS"/>
</dbReference>
<feature type="active site" evidence="5">
    <location>
        <position position="67"/>
    </location>
</feature>
<evidence type="ECO:0000313" key="6">
    <source>
        <dbReference type="EMBL" id="HIU46914.1"/>
    </source>
</evidence>